<dbReference type="CDD" id="cd04496">
    <property type="entry name" value="SSB_OBF"/>
    <property type="match status" value="1"/>
</dbReference>
<dbReference type="GO" id="GO:0009295">
    <property type="term" value="C:nucleoid"/>
    <property type="evidence" value="ECO:0007669"/>
    <property type="project" value="TreeGrafter"/>
</dbReference>
<dbReference type="InterPro" id="IPR011344">
    <property type="entry name" value="ssDNA-bd"/>
</dbReference>
<evidence type="ECO:0000313" key="4">
    <source>
        <dbReference type="EMBL" id="SOC79657.1"/>
    </source>
</evidence>
<name>A0A285X2U1_9FLAO</name>
<evidence type="ECO:0000256" key="1">
    <source>
        <dbReference type="ARBA" id="ARBA00023125"/>
    </source>
</evidence>
<dbReference type="SUPFAM" id="SSF50249">
    <property type="entry name" value="Nucleic acid-binding proteins"/>
    <property type="match status" value="1"/>
</dbReference>
<keyword evidence="1 2" id="KW-0238">DNA-binding</keyword>
<evidence type="ECO:0000313" key="5">
    <source>
        <dbReference type="Proteomes" id="UP000219193"/>
    </source>
</evidence>
<comment type="subunit">
    <text evidence="2">Homotetramer.</text>
</comment>
<dbReference type="OrthoDB" id="9809878at2"/>
<comment type="caution">
    <text evidence="2">Lacks conserved residue(s) required for the propagation of feature annotation.</text>
</comment>
<dbReference type="PANTHER" id="PTHR10302:SF0">
    <property type="entry name" value="SINGLE-STRANDED DNA-BINDING PROTEIN, MITOCHONDRIAL"/>
    <property type="match status" value="1"/>
</dbReference>
<dbReference type="InterPro" id="IPR012340">
    <property type="entry name" value="NA-bd_OB-fold"/>
</dbReference>
<dbReference type="GO" id="GO:0003697">
    <property type="term" value="F:single-stranded DNA binding"/>
    <property type="evidence" value="ECO:0007669"/>
    <property type="project" value="UniProtKB-UniRule"/>
</dbReference>
<dbReference type="Gene3D" id="2.40.50.140">
    <property type="entry name" value="Nucleic acid-binding proteins"/>
    <property type="match status" value="1"/>
</dbReference>
<evidence type="ECO:0000256" key="3">
    <source>
        <dbReference type="PIRNR" id="PIRNR002070"/>
    </source>
</evidence>
<reference evidence="5" key="1">
    <citation type="submission" date="2017-09" db="EMBL/GenBank/DDBJ databases">
        <authorList>
            <person name="Varghese N."/>
            <person name="Submissions S."/>
        </authorList>
    </citation>
    <scope>NUCLEOTIDE SEQUENCE [LARGE SCALE GENOMIC DNA]</scope>
    <source>
        <strain evidence="5">CGMCC 1.12641</strain>
    </source>
</reference>
<gene>
    <name evidence="4" type="ORF">SAMN06296241_1188</name>
</gene>
<accession>A0A285X2U1</accession>
<keyword evidence="5" id="KW-1185">Reference proteome</keyword>
<dbReference type="EMBL" id="OCMF01000001">
    <property type="protein sequence ID" value="SOC79657.1"/>
    <property type="molecule type" value="Genomic_DNA"/>
</dbReference>
<dbReference type="PANTHER" id="PTHR10302">
    <property type="entry name" value="SINGLE-STRANDED DNA-BINDING PROTEIN"/>
    <property type="match status" value="1"/>
</dbReference>
<evidence type="ECO:0000256" key="2">
    <source>
        <dbReference type="HAMAP-Rule" id="MF_00984"/>
    </source>
</evidence>
<protein>
    <recommendedName>
        <fullName evidence="2 3">Single-stranded DNA-binding protein</fullName>
        <shortName evidence="2">SSB</shortName>
    </recommendedName>
</protein>
<organism evidence="4 5">
    <name type="scientific">Salinimicrobium sediminis</name>
    <dbReference type="NCBI Taxonomy" id="1343891"/>
    <lineage>
        <taxon>Bacteria</taxon>
        <taxon>Pseudomonadati</taxon>
        <taxon>Bacteroidota</taxon>
        <taxon>Flavobacteriia</taxon>
        <taxon>Flavobacteriales</taxon>
        <taxon>Flavobacteriaceae</taxon>
        <taxon>Salinimicrobium</taxon>
    </lineage>
</organism>
<dbReference type="GO" id="GO:0006260">
    <property type="term" value="P:DNA replication"/>
    <property type="evidence" value="ECO:0007669"/>
    <property type="project" value="InterPro"/>
</dbReference>
<sequence length="114" mass="12846">MNTLKNNVQLSGNVGKAPEIMILSTGTKLAKFSIATRETFTRQNGEKTTVTQWHNVVAWGKLAEVVEKQVPKGREIEIEGKLNSRSYEDKNGIKKYVTEVVCRELILPEKEAEK</sequence>
<dbReference type="HAMAP" id="MF_00984">
    <property type="entry name" value="SSB"/>
    <property type="match status" value="1"/>
</dbReference>
<dbReference type="NCBIfam" id="TIGR00621">
    <property type="entry name" value="ssb"/>
    <property type="match status" value="1"/>
</dbReference>
<dbReference type="RefSeq" id="WP_097055375.1">
    <property type="nucleotide sequence ID" value="NZ_OCMF01000001.1"/>
</dbReference>
<dbReference type="PIRSF" id="PIRSF002070">
    <property type="entry name" value="SSB"/>
    <property type="match status" value="1"/>
</dbReference>
<dbReference type="Pfam" id="PF00436">
    <property type="entry name" value="SSB"/>
    <property type="match status" value="1"/>
</dbReference>
<dbReference type="InterPro" id="IPR000424">
    <property type="entry name" value="Primosome_PriB/ssb"/>
</dbReference>
<proteinExistence type="inferred from homology"/>
<dbReference type="AlphaFoldDB" id="A0A285X2U1"/>
<dbReference type="PROSITE" id="PS50935">
    <property type="entry name" value="SSB"/>
    <property type="match status" value="1"/>
</dbReference>
<dbReference type="Proteomes" id="UP000219193">
    <property type="component" value="Unassembled WGS sequence"/>
</dbReference>